<feature type="compositionally biased region" description="Pro residues" evidence="1">
    <location>
        <begin position="148"/>
        <end position="157"/>
    </location>
</feature>
<evidence type="ECO:0000256" key="1">
    <source>
        <dbReference type="SAM" id="MobiDB-lite"/>
    </source>
</evidence>
<accession>A0A4C1UVP5</accession>
<feature type="region of interest" description="Disordered" evidence="1">
    <location>
        <begin position="340"/>
        <end position="371"/>
    </location>
</feature>
<gene>
    <name evidence="2" type="ORF">EVAR_94688_1</name>
</gene>
<evidence type="ECO:0000313" key="2">
    <source>
        <dbReference type="EMBL" id="GBP30508.1"/>
    </source>
</evidence>
<proteinExistence type="predicted"/>
<dbReference type="EMBL" id="BGZK01000234">
    <property type="protein sequence ID" value="GBP30508.1"/>
    <property type="molecule type" value="Genomic_DNA"/>
</dbReference>
<dbReference type="AlphaFoldDB" id="A0A4C1UVP5"/>
<feature type="compositionally biased region" description="Acidic residues" evidence="1">
    <location>
        <begin position="189"/>
        <end position="198"/>
    </location>
</feature>
<sequence>MFDSLSGKFKNLNDSPMEPTRRGQLRMGDNVAGDVEIGIVVTRANRPLQGYICTVQRTILCCCELTANDMPHRYYASRPFSSSPPRSYFTLLRRFPDELHSGKVSLATRTSAVRALCIEILGQTPLPLVRFLDVLPAADTRGAAVSPAPAPVAPRAPPRVRRRLHTAPAPTTQTPLRREHSPSATDEGIVVEDDDYDSSSDRSVDLSLSLETLRTCTASPRSLAPVPQLLPPLPPAACDNCTKLAASALQHHTLPRATRTAAEPERLRHRYLKRWEGTGAGGADRGRAVLEAARRRTAALESRARSCSPRAHEAAVVAQYVPVRERRALFESLSRNGEALARSSEQLARPPPAVPTPRRAASLHDLQAPPSRSVSDLRQFFEAVSRGGCAASAVAGLPRHAPLPHRPFTSLTCA</sequence>
<name>A0A4C1UVP5_EUMVA</name>
<dbReference type="Proteomes" id="UP000299102">
    <property type="component" value="Unassembled WGS sequence"/>
</dbReference>
<organism evidence="2 3">
    <name type="scientific">Eumeta variegata</name>
    <name type="common">Bagworm moth</name>
    <name type="synonym">Eumeta japonica</name>
    <dbReference type="NCBI Taxonomy" id="151549"/>
    <lineage>
        <taxon>Eukaryota</taxon>
        <taxon>Metazoa</taxon>
        <taxon>Ecdysozoa</taxon>
        <taxon>Arthropoda</taxon>
        <taxon>Hexapoda</taxon>
        <taxon>Insecta</taxon>
        <taxon>Pterygota</taxon>
        <taxon>Neoptera</taxon>
        <taxon>Endopterygota</taxon>
        <taxon>Lepidoptera</taxon>
        <taxon>Glossata</taxon>
        <taxon>Ditrysia</taxon>
        <taxon>Tineoidea</taxon>
        <taxon>Psychidae</taxon>
        <taxon>Oiketicinae</taxon>
        <taxon>Eumeta</taxon>
    </lineage>
</organism>
<keyword evidence="3" id="KW-1185">Reference proteome</keyword>
<reference evidence="2 3" key="1">
    <citation type="journal article" date="2019" name="Commun. Biol.">
        <title>The bagworm genome reveals a unique fibroin gene that provides high tensile strength.</title>
        <authorList>
            <person name="Kono N."/>
            <person name="Nakamura H."/>
            <person name="Ohtoshi R."/>
            <person name="Tomita M."/>
            <person name="Numata K."/>
            <person name="Arakawa K."/>
        </authorList>
    </citation>
    <scope>NUCLEOTIDE SEQUENCE [LARGE SCALE GENOMIC DNA]</scope>
</reference>
<dbReference type="OrthoDB" id="8189406at2759"/>
<comment type="caution">
    <text evidence="2">The sequence shown here is derived from an EMBL/GenBank/DDBJ whole genome shotgun (WGS) entry which is preliminary data.</text>
</comment>
<evidence type="ECO:0000313" key="3">
    <source>
        <dbReference type="Proteomes" id="UP000299102"/>
    </source>
</evidence>
<protein>
    <submittedName>
        <fullName evidence="2">Uncharacterized protein</fullName>
    </submittedName>
</protein>
<feature type="region of interest" description="Disordered" evidence="1">
    <location>
        <begin position="143"/>
        <end position="202"/>
    </location>
</feature>